<name>A0A346FDE4_9CAUD</name>
<evidence type="ECO:0000313" key="1">
    <source>
        <dbReference type="EMBL" id="AXN53758.1"/>
    </source>
</evidence>
<sequence>MQKTTPGNPRSRKYLADILGLTMLVDIGPRRFPTQFIVGDTVPADHIKLLPRSAHWKVMR</sequence>
<evidence type="ECO:0000313" key="2">
    <source>
        <dbReference type="Proteomes" id="UP000260554"/>
    </source>
</evidence>
<dbReference type="Proteomes" id="UP000260554">
    <property type="component" value="Segment"/>
</dbReference>
<gene>
    <name evidence="1" type="ORF">SPS_47</name>
</gene>
<protein>
    <submittedName>
        <fullName evidence="1">Uncharacterized protein</fullName>
    </submittedName>
</protein>
<proteinExistence type="predicted"/>
<organism evidence="1 2">
    <name type="scientific">Sphingomonas phage Scott</name>
    <dbReference type="NCBI Taxonomy" id="2282912"/>
    <lineage>
        <taxon>Viruses</taxon>
        <taxon>Duplodnaviria</taxon>
        <taxon>Heunggongvirae</taxon>
        <taxon>Uroviricota</taxon>
        <taxon>Caudoviricetes</taxon>
        <taxon>Autographivirales</taxon>
        <taxon>Autonotataviridae</taxon>
        <taxon>Scottvirus</taxon>
        <taxon>Scottvirus scott</taxon>
    </lineage>
</organism>
<dbReference type="EMBL" id="MH684921">
    <property type="protein sequence ID" value="AXN53758.1"/>
    <property type="molecule type" value="Genomic_DNA"/>
</dbReference>
<accession>A0A346FDE4</accession>
<keyword evidence="2" id="KW-1185">Reference proteome</keyword>
<reference evidence="1 2" key="1">
    <citation type="submission" date="2018-07" db="EMBL/GenBank/DDBJ databases">
        <title>Relating species composition and interactions to biofilm formation in a model drinking water community.</title>
        <authorList>
            <person name="Thompson A."/>
            <person name="English E.L."/>
            <person name="Willsey G."/>
            <person name="Nock A.M."/>
            <person name="Eckstrom K."/>
            <person name="Tighe S.W."/>
            <person name="Bavelock M."/>
            <person name="Cairns B."/>
            <person name="Foote A."/>
            <person name="Schulman H."/>
            <person name="Gupta S."/>
            <person name="Kadouri D."/>
            <person name="Wargo M.J."/>
        </authorList>
    </citation>
    <scope>NUCLEOTIDE SEQUENCE [LARGE SCALE GENOMIC DNA]</scope>
    <source>
        <strain evidence="1">SPS</strain>
    </source>
</reference>